<name>S9VP10_9TRYP</name>
<accession>S9VP10</accession>
<keyword evidence="3" id="KW-1185">Reference proteome</keyword>
<keyword evidence="1" id="KW-1133">Transmembrane helix</keyword>
<protein>
    <recommendedName>
        <fullName evidence="4">DUF2062 domain-containing protein</fullName>
    </recommendedName>
</protein>
<gene>
    <name evidence="2" type="ORF">STCU_04899</name>
</gene>
<feature type="transmembrane region" description="Helical" evidence="1">
    <location>
        <begin position="86"/>
        <end position="109"/>
    </location>
</feature>
<feature type="transmembrane region" description="Helical" evidence="1">
    <location>
        <begin position="23"/>
        <end position="43"/>
    </location>
</feature>
<evidence type="ECO:0000256" key="1">
    <source>
        <dbReference type="SAM" id="Phobius"/>
    </source>
</evidence>
<keyword evidence="1" id="KW-0472">Membrane</keyword>
<dbReference type="Proteomes" id="UP000015354">
    <property type="component" value="Unassembled WGS sequence"/>
</dbReference>
<feature type="transmembrane region" description="Helical" evidence="1">
    <location>
        <begin position="49"/>
        <end position="74"/>
    </location>
</feature>
<dbReference type="EMBL" id="ATMH01004899">
    <property type="protein sequence ID" value="EPY28751.1"/>
    <property type="molecule type" value="Genomic_DNA"/>
</dbReference>
<evidence type="ECO:0000313" key="2">
    <source>
        <dbReference type="EMBL" id="EPY28751.1"/>
    </source>
</evidence>
<dbReference type="OrthoDB" id="1914153at2759"/>
<dbReference type="AlphaFoldDB" id="S9VP10"/>
<feature type="transmembrane region" description="Helical" evidence="1">
    <location>
        <begin position="129"/>
        <end position="147"/>
    </location>
</feature>
<sequence>MGTLNRKIRAAVRGRLIEPLKQMTLFESMCAVLVGFISGVFPVPLTTALILLLLGRILALSSVQLVVATTVNVLSSPLQIVMIPLYAQWMTVLLRGDASLYTATALYSALEKGYINFFLSSASFLSRSAAMWMLLSAPVIGVLFIFTRRRVKASA</sequence>
<organism evidence="2 3">
    <name type="scientific">Strigomonas culicis</name>
    <dbReference type="NCBI Taxonomy" id="28005"/>
    <lineage>
        <taxon>Eukaryota</taxon>
        <taxon>Discoba</taxon>
        <taxon>Euglenozoa</taxon>
        <taxon>Kinetoplastea</taxon>
        <taxon>Metakinetoplastina</taxon>
        <taxon>Trypanosomatida</taxon>
        <taxon>Trypanosomatidae</taxon>
        <taxon>Strigomonadinae</taxon>
        <taxon>Strigomonas</taxon>
    </lineage>
</organism>
<evidence type="ECO:0008006" key="4">
    <source>
        <dbReference type="Google" id="ProtNLM"/>
    </source>
</evidence>
<proteinExistence type="predicted"/>
<evidence type="ECO:0000313" key="3">
    <source>
        <dbReference type="Proteomes" id="UP000015354"/>
    </source>
</evidence>
<comment type="caution">
    <text evidence="2">The sequence shown here is derived from an EMBL/GenBank/DDBJ whole genome shotgun (WGS) entry which is preliminary data.</text>
</comment>
<keyword evidence="1" id="KW-0812">Transmembrane</keyword>
<reference evidence="2 3" key="1">
    <citation type="journal article" date="2013" name="PLoS ONE">
        <title>Predicting the Proteins of Angomonas deanei, Strigomonas culicis and Their Respective Endosymbionts Reveals New Aspects of the Trypanosomatidae Family.</title>
        <authorList>
            <person name="Motta M.C."/>
            <person name="Martins A.C."/>
            <person name="de Souza S.S."/>
            <person name="Catta-Preta C.M."/>
            <person name="Silva R."/>
            <person name="Klein C.C."/>
            <person name="de Almeida L.G."/>
            <person name="de Lima Cunha O."/>
            <person name="Ciapina L.P."/>
            <person name="Brocchi M."/>
            <person name="Colabardini A.C."/>
            <person name="de Araujo Lima B."/>
            <person name="Machado C.R."/>
            <person name="de Almeida Soares C.M."/>
            <person name="Probst C.M."/>
            <person name="de Menezes C.B."/>
            <person name="Thompson C.E."/>
            <person name="Bartholomeu D.C."/>
            <person name="Gradia D.F."/>
            <person name="Pavoni D.P."/>
            <person name="Grisard E.C."/>
            <person name="Fantinatti-Garboggini F."/>
            <person name="Marchini F.K."/>
            <person name="Rodrigues-Luiz G.F."/>
            <person name="Wagner G."/>
            <person name="Goldman G.H."/>
            <person name="Fietto J.L."/>
            <person name="Elias M.C."/>
            <person name="Goldman M.H."/>
            <person name="Sagot M.F."/>
            <person name="Pereira M."/>
            <person name="Stoco P.H."/>
            <person name="de Mendonca-Neto R.P."/>
            <person name="Teixeira S.M."/>
            <person name="Maciel T.E."/>
            <person name="de Oliveira Mendes T.A."/>
            <person name="Urmenyi T.P."/>
            <person name="de Souza W."/>
            <person name="Schenkman S."/>
            <person name="de Vasconcelos A.T."/>
        </authorList>
    </citation>
    <scope>NUCLEOTIDE SEQUENCE [LARGE SCALE GENOMIC DNA]</scope>
</reference>